<reference evidence="1" key="2">
    <citation type="journal article" date="2021" name="Genome Biol. Evol.">
        <title>Developing a high-quality reference genome for a parasitic bivalve with doubly uniparental inheritance (Bivalvia: Unionida).</title>
        <authorList>
            <person name="Smith C.H."/>
        </authorList>
    </citation>
    <scope>NUCLEOTIDE SEQUENCE</scope>
    <source>
        <strain evidence="1">CHS0354</strain>
        <tissue evidence="1">Mantle</tissue>
    </source>
</reference>
<reference evidence="1" key="3">
    <citation type="submission" date="2023-05" db="EMBL/GenBank/DDBJ databases">
        <authorList>
            <person name="Smith C.H."/>
        </authorList>
    </citation>
    <scope>NUCLEOTIDE SEQUENCE</scope>
    <source>
        <strain evidence="1">CHS0354</strain>
        <tissue evidence="1">Mantle</tissue>
    </source>
</reference>
<accession>A0AAE0TPD9</accession>
<dbReference type="EMBL" id="JAEAOA010001901">
    <property type="protein sequence ID" value="KAK3612428.1"/>
    <property type="molecule type" value="Genomic_DNA"/>
</dbReference>
<keyword evidence="2" id="KW-1185">Reference proteome</keyword>
<organism evidence="1 2">
    <name type="scientific">Potamilus streckersoni</name>
    <dbReference type="NCBI Taxonomy" id="2493646"/>
    <lineage>
        <taxon>Eukaryota</taxon>
        <taxon>Metazoa</taxon>
        <taxon>Spiralia</taxon>
        <taxon>Lophotrochozoa</taxon>
        <taxon>Mollusca</taxon>
        <taxon>Bivalvia</taxon>
        <taxon>Autobranchia</taxon>
        <taxon>Heteroconchia</taxon>
        <taxon>Palaeoheterodonta</taxon>
        <taxon>Unionida</taxon>
        <taxon>Unionoidea</taxon>
        <taxon>Unionidae</taxon>
        <taxon>Ambleminae</taxon>
        <taxon>Lampsilini</taxon>
        <taxon>Potamilus</taxon>
    </lineage>
</organism>
<evidence type="ECO:0000313" key="2">
    <source>
        <dbReference type="Proteomes" id="UP001195483"/>
    </source>
</evidence>
<protein>
    <submittedName>
        <fullName evidence="1">Uncharacterized protein</fullName>
    </submittedName>
</protein>
<sequence>MSNSVPRANQGRTRHMLGIPNAITATLDLTAHQEQYRVRNVKLENISPDGVKGGVRIVNRVKPHLETDPPLKVNVPVLLEVTIIRISNGVTSANQESTRHMLGIPYHVRTVKLANISPKGVNPGASFVNMVKPQLEADPPLKVNACALREHSDQIKVKLARNVPLVHISQNLTKLYVIPASLVHIRIKQARLLACNVYREVTSHPLDWSHVSNAFLAFINQIQDLQVSVQLVQLEHIKIYLVLCRAINALSGLFKTKRVKLIVFRVPKEAINHQRGQINVSHVLLVCIKTLSVNHYAWNALLEVIRTNRDLIRVPYVV</sequence>
<evidence type="ECO:0000313" key="1">
    <source>
        <dbReference type="EMBL" id="KAK3612428.1"/>
    </source>
</evidence>
<dbReference type="AlphaFoldDB" id="A0AAE0TPD9"/>
<gene>
    <name evidence="1" type="ORF">CHS0354_032037</name>
</gene>
<name>A0AAE0TPD9_9BIVA</name>
<comment type="caution">
    <text evidence="1">The sequence shown here is derived from an EMBL/GenBank/DDBJ whole genome shotgun (WGS) entry which is preliminary data.</text>
</comment>
<dbReference type="Proteomes" id="UP001195483">
    <property type="component" value="Unassembled WGS sequence"/>
</dbReference>
<proteinExistence type="predicted"/>
<reference evidence="1" key="1">
    <citation type="journal article" date="2021" name="Genome Biol. Evol.">
        <title>A High-Quality Reference Genome for a Parasitic Bivalve with Doubly Uniparental Inheritance (Bivalvia: Unionida).</title>
        <authorList>
            <person name="Smith C.H."/>
        </authorList>
    </citation>
    <scope>NUCLEOTIDE SEQUENCE</scope>
    <source>
        <strain evidence="1">CHS0354</strain>
    </source>
</reference>